<feature type="transmembrane region" description="Helical" evidence="7">
    <location>
        <begin position="297"/>
        <end position="319"/>
    </location>
</feature>
<comment type="subcellular location">
    <subcellularLocation>
        <location evidence="1">Cell membrane</location>
        <topology evidence="1">Multi-pass membrane protein</topology>
    </subcellularLocation>
</comment>
<evidence type="ECO:0000256" key="5">
    <source>
        <dbReference type="ARBA" id="ARBA00023136"/>
    </source>
</evidence>
<proteinExistence type="predicted"/>
<evidence type="ECO:0000256" key="4">
    <source>
        <dbReference type="ARBA" id="ARBA00022989"/>
    </source>
</evidence>
<keyword evidence="5 7" id="KW-0472">Membrane</keyword>
<evidence type="ECO:0000313" key="8">
    <source>
        <dbReference type="EMBL" id="MFC1400525.1"/>
    </source>
</evidence>
<feature type="transmembrane region" description="Helical" evidence="7">
    <location>
        <begin position="224"/>
        <end position="246"/>
    </location>
</feature>
<evidence type="ECO:0000256" key="1">
    <source>
        <dbReference type="ARBA" id="ARBA00004651"/>
    </source>
</evidence>
<sequence length="448" mass="46042">MNRAVARLLGIVPPGTHLVIGGTLTLGVASYIQIAAANHALTGDPRAAVSALWSLIMTLSLGLFFPVEQELTRVVAARVVRGQGVLPVLRRATGVTLGMIAAIALLLALAAGPTARLFLHGQTSLLWTFAAAMAGMGLVYVTRGVLAGLGRFNAYGVSLGVDGALRIVLALALLVCGVHAAWAFALVLAVAPLGAMLCTLPATLRDCLPGPQMAWSELFQNTGLLVGSSLLAQVVVNAAVITAGLVAPHDSDLQVAVLNAGVLCRVPLFVFGSLQPTLMTGLSTAATQGDRAGFRQLLVRTCGVVGALGLLGGIPAVLIGPWLLRTLLGAPGVLGSADLFWFSAGTMFYMLAMVVGQALVAMGRHRLQLVGWAVGTAVLVGVACVHGSFAVRVEVSYFLGSLAAALTMLVFIMRSQGQRMPSAAADQEADPEPRVPPGAGAGRRISSS</sequence>
<feature type="transmembrane region" description="Helical" evidence="7">
    <location>
        <begin position="88"/>
        <end position="112"/>
    </location>
</feature>
<feature type="transmembrane region" description="Helical" evidence="7">
    <location>
        <begin position="47"/>
        <end position="67"/>
    </location>
</feature>
<feature type="transmembrane region" description="Helical" evidence="7">
    <location>
        <begin position="181"/>
        <end position="204"/>
    </location>
</feature>
<dbReference type="RefSeq" id="WP_063757454.1">
    <property type="nucleotide sequence ID" value="NZ_JBHEZZ010000002.1"/>
</dbReference>
<feature type="transmembrane region" description="Helical" evidence="7">
    <location>
        <begin position="12"/>
        <end position="35"/>
    </location>
</feature>
<name>A0ABV6UGE0_9ACTN</name>
<evidence type="ECO:0000313" key="9">
    <source>
        <dbReference type="Proteomes" id="UP001592528"/>
    </source>
</evidence>
<feature type="transmembrane region" description="Helical" evidence="7">
    <location>
        <begin position="339"/>
        <end position="362"/>
    </location>
</feature>
<evidence type="ECO:0000256" key="2">
    <source>
        <dbReference type="ARBA" id="ARBA00022475"/>
    </source>
</evidence>
<keyword evidence="9" id="KW-1185">Reference proteome</keyword>
<comment type="caution">
    <text evidence="8">The sequence shown here is derived from an EMBL/GenBank/DDBJ whole genome shotgun (WGS) entry which is preliminary data.</text>
</comment>
<dbReference type="PANTHER" id="PTHR30250:SF11">
    <property type="entry name" value="O-ANTIGEN TRANSPORTER-RELATED"/>
    <property type="match status" value="1"/>
</dbReference>
<dbReference type="PANTHER" id="PTHR30250">
    <property type="entry name" value="PST FAMILY PREDICTED COLANIC ACID TRANSPORTER"/>
    <property type="match status" value="1"/>
</dbReference>
<evidence type="ECO:0000256" key="3">
    <source>
        <dbReference type="ARBA" id="ARBA00022692"/>
    </source>
</evidence>
<dbReference type="EMBL" id="JBHEZZ010000002">
    <property type="protein sequence ID" value="MFC1400525.1"/>
    <property type="molecule type" value="Genomic_DNA"/>
</dbReference>
<dbReference type="InterPro" id="IPR050833">
    <property type="entry name" value="Poly_Biosynth_Transport"/>
</dbReference>
<reference evidence="8 9" key="1">
    <citation type="submission" date="2024-09" db="EMBL/GenBank/DDBJ databases">
        <authorList>
            <person name="Lee S.D."/>
        </authorList>
    </citation>
    <scope>NUCLEOTIDE SEQUENCE [LARGE SCALE GENOMIC DNA]</scope>
    <source>
        <strain evidence="8 9">N1-5</strain>
    </source>
</reference>
<feature type="transmembrane region" description="Helical" evidence="7">
    <location>
        <begin position="124"/>
        <end position="142"/>
    </location>
</feature>
<feature type="transmembrane region" description="Helical" evidence="7">
    <location>
        <begin position="369"/>
        <end position="389"/>
    </location>
</feature>
<accession>A0ABV6UGE0</accession>
<protein>
    <submittedName>
        <fullName evidence="8">Lipopolysaccharide biosynthesis protein</fullName>
    </submittedName>
</protein>
<feature type="transmembrane region" description="Helical" evidence="7">
    <location>
        <begin position="154"/>
        <end position="175"/>
    </location>
</feature>
<keyword evidence="2" id="KW-1003">Cell membrane</keyword>
<dbReference type="Proteomes" id="UP001592528">
    <property type="component" value="Unassembled WGS sequence"/>
</dbReference>
<evidence type="ECO:0000256" key="6">
    <source>
        <dbReference type="SAM" id="MobiDB-lite"/>
    </source>
</evidence>
<feature type="transmembrane region" description="Helical" evidence="7">
    <location>
        <begin position="395"/>
        <end position="413"/>
    </location>
</feature>
<organism evidence="8 9">
    <name type="scientific">Streptacidiphilus cavernicola</name>
    <dbReference type="NCBI Taxonomy" id="3342716"/>
    <lineage>
        <taxon>Bacteria</taxon>
        <taxon>Bacillati</taxon>
        <taxon>Actinomycetota</taxon>
        <taxon>Actinomycetes</taxon>
        <taxon>Kitasatosporales</taxon>
        <taxon>Streptomycetaceae</taxon>
        <taxon>Streptacidiphilus</taxon>
    </lineage>
</organism>
<keyword evidence="4 7" id="KW-1133">Transmembrane helix</keyword>
<feature type="region of interest" description="Disordered" evidence="6">
    <location>
        <begin position="422"/>
        <end position="448"/>
    </location>
</feature>
<keyword evidence="3 7" id="KW-0812">Transmembrane</keyword>
<evidence type="ECO:0000256" key="7">
    <source>
        <dbReference type="SAM" id="Phobius"/>
    </source>
</evidence>
<gene>
    <name evidence="8" type="ORF">ACEZDJ_04405</name>
</gene>